<protein>
    <submittedName>
        <fullName evidence="1">Uncharacterized protein</fullName>
    </submittedName>
</protein>
<organism evidence="1 2">
    <name type="scientific">Macaca fascicularis</name>
    <name type="common">Crab-eating macaque</name>
    <name type="synonym">Cynomolgus monkey</name>
    <dbReference type="NCBI Taxonomy" id="9541"/>
    <lineage>
        <taxon>Eukaryota</taxon>
        <taxon>Metazoa</taxon>
        <taxon>Chordata</taxon>
        <taxon>Craniata</taxon>
        <taxon>Vertebrata</taxon>
        <taxon>Euteleostomi</taxon>
        <taxon>Mammalia</taxon>
        <taxon>Eutheria</taxon>
        <taxon>Euarchontoglires</taxon>
        <taxon>Primates</taxon>
        <taxon>Haplorrhini</taxon>
        <taxon>Catarrhini</taxon>
        <taxon>Cercopithecidae</taxon>
        <taxon>Cercopithecinae</taxon>
        <taxon>Macaca</taxon>
    </lineage>
</organism>
<sequence length="125" mass="14405">MDLEWLLATMSLVHFHTANKDLPETGKFTKKKKKKRCLLDLQFHMAGEASQSWWKARRSKSHLTWMAAGKERQSLCRETLIYFKPSDLVKFIHYHEDSTGKTHAHGSVISHWVPPTTCGNYGSFG</sequence>
<proteinExistence type="predicted"/>
<accession>A0A7N9CNN9</accession>
<dbReference type="GeneTree" id="ENSGT00910000147472"/>
<dbReference type="AlphaFoldDB" id="A0A7N9CNN9"/>
<reference evidence="1" key="2">
    <citation type="submission" date="2025-08" db="UniProtKB">
        <authorList>
            <consortium name="Ensembl"/>
        </authorList>
    </citation>
    <scope>IDENTIFICATION</scope>
</reference>
<reference evidence="1 2" key="1">
    <citation type="submission" date="2013-03" db="EMBL/GenBank/DDBJ databases">
        <authorList>
            <person name="Warren W."/>
            <person name="Wilson R.K."/>
        </authorList>
    </citation>
    <scope>NUCLEOTIDE SEQUENCE</scope>
</reference>
<evidence type="ECO:0000313" key="2">
    <source>
        <dbReference type="Proteomes" id="UP000233100"/>
    </source>
</evidence>
<evidence type="ECO:0000313" key="1">
    <source>
        <dbReference type="Ensembl" id="ENSMFAP00000052799.1"/>
    </source>
</evidence>
<dbReference type="Proteomes" id="UP000233100">
    <property type="component" value="Chromosome 13"/>
</dbReference>
<reference evidence="1" key="3">
    <citation type="submission" date="2025-09" db="UniProtKB">
        <authorList>
            <consortium name="Ensembl"/>
        </authorList>
    </citation>
    <scope>IDENTIFICATION</scope>
</reference>
<keyword evidence="2" id="KW-1185">Reference proteome</keyword>
<dbReference type="Ensembl" id="ENSMFAT00000074828.1">
    <property type="protein sequence ID" value="ENSMFAP00000052799.1"/>
    <property type="gene ID" value="ENSMFAG00000053194.1"/>
</dbReference>
<name>A0A7N9CNN9_MACFA</name>